<dbReference type="RefSeq" id="WP_113919378.1">
    <property type="nucleotide sequence ID" value="NZ_QNRX01000001.1"/>
</dbReference>
<protein>
    <submittedName>
        <fullName evidence="1">Uncharacterized protein</fullName>
    </submittedName>
</protein>
<accession>A0A366IH59</accession>
<evidence type="ECO:0000313" key="2">
    <source>
        <dbReference type="Proteomes" id="UP000253490"/>
    </source>
</evidence>
<comment type="caution">
    <text evidence="1">The sequence shown here is derived from an EMBL/GenBank/DDBJ whole genome shotgun (WGS) entry which is preliminary data.</text>
</comment>
<dbReference type="EMBL" id="QNRX01000001">
    <property type="protein sequence ID" value="RBP70170.1"/>
    <property type="molecule type" value="Genomic_DNA"/>
</dbReference>
<evidence type="ECO:0000313" key="1">
    <source>
        <dbReference type="EMBL" id="RBP70170.1"/>
    </source>
</evidence>
<gene>
    <name evidence="1" type="ORF">DES36_101227</name>
</gene>
<keyword evidence="2" id="KW-1185">Reference proteome</keyword>
<dbReference type="OrthoDB" id="9777242at2"/>
<proteinExistence type="predicted"/>
<organism evidence="1 2">
    <name type="scientific">Alkalibaculum bacchi</name>
    <dbReference type="NCBI Taxonomy" id="645887"/>
    <lineage>
        <taxon>Bacteria</taxon>
        <taxon>Bacillati</taxon>
        <taxon>Bacillota</taxon>
        <taxon>Clostridia</taxon>
        <taxon>Eubacteriales</taxon>
        <taxon>Eubacteriaceae</taxon>
        <taxon>Alkalibaculum</taxon>
    </lineage>
</organism>
<sequence length="209" mass="24480">MSLFLGKIHYWLYDKILWFEDLEIEIARWAKEENLPIEKWTMDIDQKYGELTGGRPLEDIIDTSNIHGWLQGKILVVEGRQAYLVTQILNENAQYKDSLIKLFQTQGKADALKYSEVELNTPEEVYNALNDFILEGMPCDRVNEVVHSDNEEIRWKRTTCLHSEHWSSVDGNVAIFYELREAWIQAFVSALKGSFTYEKVSDDTQRILR</sequence>
<name>A0A366IH59_9FIRM</name>
<dbReference type="Proteomes" id="UP000253490">
    <property type="component" value="Unassembled WGS sequence"/>
</dbReference>
<reference evidence="1 2" key="1">
    <citation type="submission" date="2018-06" db="EMBL/GenBank/DDBJ databases">
        <title>Genomic Encyclopedia of Type Strains, Phase IV (KMG-IV): sequencing the most valuable type-strain genomes for metagenomic binning, comparative biology and taxonomic classification.</title>
        <authorList>
            <person name="Goeker M."/>
        </authorList>
    </citation>
    <scope>NUCLEOTIDE SEQUENCE [LARGE SCALE GENOMIC DNA]</scope>
    <source>
        <strain evidence="1 2">DSM 22112</strain>
    </source>
</reference>
<dbReference type="AlphaFoldDB" id="A0A366IH59"/>